<feature type="domain" description="AMP-binding enzyme C-terminal" evidence="4">
    <location>
        <begin position="450"/>
        <end position="526"/>
    </location>
</feature>
<evidence type="ECO:0000313" key="5">
    <source>
        <dbReference type="EMBL" id="SEO67083.1"/>
    </source>
</evidence>
<dbReference type="EMBL" id="FODS01000009">
    <property type="protein sequence ID" value="SEO67083.1"/>
    <property type="molecule type" value="Genomic_DNA"/>
</dbReference>
<dbReference type="Pfam" id="PF13193">
    <property type="entry name" value="AMP-binding_C"/>
    <property type="match status" value="1"/>
</dbReference>
<dbReference type="PANTHER" id="PTHR43201:SF5">
    <property type="entry name" value="MEDIUM-CHAIN ACYL-COA LIGASE ACSF2, MITOCHONDRIAL"/>
    <property type="match status" value="1"/>
</dbReference>
<dbReference type="Gene3D" id="3.30.300.30">
    <property type="match status" value="1"/>
</dbReference>
<keyword evidence="2 5" id="KW-0436">Ligase</keyword>
<organism evidence="5 6">
    <name type="scientific">Salinihabitans flavidus</name>
    <dbReference type="NCBI Taxonomy" id="569882"/>
    <lineage>
        <taxon>Bacteria</taxon>
        <taxon>Pseudomonadati</taxon>
        <taxon>Pseudomonadota</taxon>
        <taxon>Alphaproteobacteria</taxon>
        <taxon>Rhodobacterales</taxon>
        <taxon>Roseobacteraceae</taxon>
        <taxon>Salinihabitans</taxon>
    </lineage>
</organism>
<dbReference type="GO" id="GO:0006631">
    <property type="term" value="P:fatty acid metabolic process"/>
    <property type="evidence" value="ECO:0007669"/>
    <property type="project" value="TreeGrafter"/>
</dbReference>
<dbReference type="Pfam" id="PF00501">
    <property type="entry name" value="AMP-binding"/>
    <property type="match status" value="1"/>
</dbReference>
<sequence>MGAVLERIGNWDLRFEQGERSARRDAGEWSGLTLADHLRRQAQDRPDDEAVIGERMVLRYGEVLEKASALARGLLDMGIRPGETISFQLPNWPETVLINAACALAGFVINPVIPIYREAELRHILRDCRARVLFIPKRFRGVDYPSMITSLRDDLPDLDHVAILGDDDDGLERLIRRGHTLDTPLDGADPDSAKLIIYTSGTTGTPKGVIYSHNQSIRPVNSSFEAWNLGSRARLLMPSPVTHVTGYSYGIEAPFALGSTTIFMEHWDSERACDLIDSHGVDFMIGATPFLSELIAAAAQKGTGLESLRIFGCGGASVPPSVIERAMSTFTNCRAFRVFGSSEAPMITQGCLEDSVLAATTDGYINGWEVVVRGEDDAVVRPGQEGEICAKGPSLFRGYTDPTENPDSFDADGYFRTGDLGWVDSNGVLTITGRKKDLIIRGGENLSAKEIEDTLHNHPAIEEAAVVAMRHVRLGEGVAVCLIPAGRDRPDRKVLAAWLEKQGLARQKWPEYVEYRDTLPKTASGKVQKHLLRRDLAERFPEGYGVVPSN</sequence>
<proteinExistence type="inferred from homology"/>
<dbReference type="STRING" id="569882.SAMN04490248_10923"/>
<dbReference type="OrthoDB" id="9803968at2"/>
<dbReference type="Proteomes" id="UP000198893">
    <property type="component" value="Unassembled WGS sequence"/>
</dbReference>
<evidence type="ECO:0000259" key="4">
    <source>
        <dbReference type="Pfam" id="PF13193"/>
    </source>
</evidence>
<evidence type="ECO:0000313" key="6">
    <source>
        <dbReference type="Proteomes" id="UP000198893"/>
    </source>
</evidence>
<dbReference type="PROSITE" id="PS00455">
    <property type="entry name" value="AMP_BINDING"/>
    <property type="match status" value="1"/>
</dbReference>
<dbReference type="RefSeq" id="WP_093117880.1">
    <property type="nucleotide sequence ID" value="NZ_FODS01000009.1"/>
</dbReference>
<dbReference type="InterPro" id="IPR025110">
    <property type="entry name" value="AMP-bd_C"/>
</dbReference>
<dbReference type="PANTHER" id="PTHR43201">
    <property type="entry name" value="ACYL-COA SYNTHETASE"/>
    <property type="match status" value="1"/>
</dbReference>
<dbReference type="InterPro" id="IPR045851">
    <property type="entry name" value="AMP-bd_C_sf"/>
</dbReference>
<comment type="similarity">
    <text evidence="1">Belongs to the ATP-dependent AMP-binding enzyme family.</text>
</comment>
<dbReference type="InterPro" id="IPR020845">
    <property type="entry name" value="AMP-binding_CS"/>
</dbReference>
<dbReference type="InterPro" id="IPR042099">
    <property type="entry name" value="ANL_N_sf"/>
</dbReference>
<dbReference type="InterPro" id="IPR000873">
    <property type="entry name" value="AMP-dep_synth/lig_dom"/>
</dbReference>
<name>A0A1H8RM90_9RHOB</name>
<keyword evidence="6" id="KW-1185">Reference proteome</keyword>
<dbReference type="Gene3D" id="3.40.50.12780">
    <property type="entry name" value="N-terminal domain of ligase-like"/>
    <property type="match status" value="1"/>
</dbReference>
<dbReference type="AlphaFoldDB" id="A0A1H8RM90"/>
<gene>
    <name evidence="5" type="ORF">SAMN04490248_10923</name>
</gene>
<feature type="domain" description="AMP-dependent synthetase/ligase" evidence="3">
    <location>
        <begin position="38"/>
        <end position="399"/>
    </location>
</feature>
<evidence type="ECO:0000259" key="3">
    <source>
        <dbReference type="Pfam" id="PF00501"/>
    </source>
</evidence>
<accession>A0A1H8RM90</accession>
<dbReference type="GO" id="GO:0031956">
    <property type="term" value="F:medium-chain fatty acid-CoA ligase activity"/>
    <property type="evidence" value="ECO:0007669"/>
    <property type="project" value="TreeGrafter"/>
</dbReference>
<reference evidence="5 6" key="1">
    <citation type="submission" date="2016-10" db="EMBL/GenBank/DDBJ databases">
        <authorList>
            <person name="de Groot N.N."/>
        </authorList>
    </citation>
    <scope>NUCLEOTIDE SEQUENCE [LARGE SCALE GENOMIC DNA]</scope>
    <source>
        <strain evidence="5 6">DSM 27842</strain>
    </source>
</reference>
<evidence type="ECO:0000256" key="2">
    <source>
        <dbReference type="ARBA" id="ARBA00022598"/>
    </source>
</evidence>
<protein>
    <submittedName>
        <fullName evidence="5">Acyl-CoA synthetase (AMP-forming)/AMP-acid ligase II</fullName>
    </submittedName>
</protein>
<dbReference type="SUPFAM" id="SSF56801">
    <property type="entry name" value="Acetyl-CoA synthetase-like"/>
    <property type="match status" value="1"/>
</dbReference>
<evidence type="ECO:0000256" key="1">
    <source>
        <dbReference type="ARBA" id="ARBA00006432"/>
    </source>
</evidence>